<proteinExistence type="predicted"/>
<evidence type="ECO:0000256" key="1">
    <source>
        <dbReference type="SAM" id="MobiDB-lite"/>
    </source>
</evidence>
<dbReference type="InterPro" id="IPR029400">
    <property type="entry name" value="TINF2_N"/>
</dbReference>
<name>A0ABN9LHN1_9NEOB</name>
<dbReference type="Proteomes" id="UP001176940">
    <property type="component" value="Unassembled WGS sequence"/>
</dbReference>
<accession>A0ABN9LHN1</accession>
<evidence type="ECO:0000313" key="4">
    <source>
        <dbReference type="EMBL" id="CAJ0941757.1"/>
    </source>
</evidence>
<dbReference type="PANTHER" id="PTHR15512">
    <property type="entry name" value="TERF1-INTERACTING NUCLEAR FACTOR 2"/>
    <property type="match status" value="1"/>
</dbReference>
<evidence type="ECO:0000313" key="5">
    <source>
        <dbReference type="Proteomes" id="UP001176940"/>
    </source>
</evidence>
<feature type="domain" description="TERF1-interacting nuclear factor 2 N-terminal" evidence="2">
    <location>
        <begin position="1"/>
        <end position="135"/>
    </location>
</feature>
<dbReference type="InterPro" id="IPR039098">
    <property type="entry name" value="TINF2"/>
</dbReference>
<dbReference type="CDD" id="cd11657">
    <property type="entry name" value="TIN2_N"/>
    <property type="match status" value="1"/>
</dbReference>
<comment type="caution">
    <text evidence="3">The sequence shown here is derived from an EMBL/GenBank/DDBJ whole genome shotgun (WGS) entry which is preliminary data.</text>
</comment>
<dbReference type="EMBL" id="CAUEEQ010019275">
    <property type="protein sequence ID" value="CAJ0941755.1"/>
    <property type="molecule type" value="Genomic_DNA"/>
</dbReference>
<evidence type="ECO:0000313" key="3">
    <source>
        <dbReference type="EMBL" id="CAJ0941755.1"/>
    </source>
</evidence>
<feature type="region of interest" description="Disordered" evidence="1">
    <location>
        <begin position="141"/>
        <end position="173"/>
    </location>
</feature>
<dbReference type="EMBL" id="CAUEEQ010019275">
    <property type="protein sequence ID" value="CAJ0941757.1"/>
    <property type="molecule type" value="Genomic_DNA"/>
</dbReference>
<sequence length="173" mass="20394">MKKRDVQNFGRILDFLELTQEQVPDLLCYRHHAKLSTGLRGKIVLHMMEEKKPLLDVLTALNSHFPPVFPDDSEARNVFKVRQCKINFRKLVLRMIRDAKFRQHYVENKLQLEYGDAFMAALEKLLWEFLHRLQTVHNHQVPETTKQPVLAEDRRSSTPIRPSSEMSKLRFGS</sequence>
<keyword evidence="5" id="KW-1185">Reference proteome</keyword>
<feature type="compositionally biased region" description="Polar residues" evidence="1">
    <location>
        <begin position="157"/>
        <end position="166"/>
    </location>
</feature>
<reference evidence="3" key="1">
    <citation type="submission" date="2023-07" db="EMBL/GenBank/DDBJ databases">
        <authorList>
            <person name="Stuckert A."/>
        </authorList>
    </citation>
    <scope>NUCLEOTIDE SEQUENCE</scope>
</reference>
<dbReference type="Pfam" id="PF14973">
    <property type="entry name" value="TINF2_N"/>
    <property type="match status" value="1"/>
</dbReference>
<dbReference type="PANTHER" id="PTHR15512:SF0">
    <property type="entry name" value="TERF1-INTERACTING NUCLEAR FACTOR 2"/>
    <property type="match status" value="1"/>
</dbReference>
<protein>
    <recommendedName>
        <fullName evidence="2">TERF1-interacting nuclear factor 2 N-terminal domain-containing protein</fullName>
    </recommendedName>
</protein>
<gene>
    <name evidence="3" type="ORF">RIMI_LOCUS9336431</name>
    <name evidence="4" type="ORF">RIMI_LOCUS9336465</name>
</gene>
<evidence type="ECO:0000259" key="2">
    <source>
        <dbReference type="Pfam" id="PF14973"/>
    </source>
</evidence>
<organism evidence="3 5">
    <name type="scientific">Ranitomeya imitator</name>
    <name type="common">mimic poison frog</name>
    <dbReference type="NCBI Taxonomy" id="111125"/>
    <lineage>
        <taxon>Eukaryota</taxon>
        <taxon>Metazoa</taxon>
        <taxon>Chordata</taxon>
        <taxon>Craniata</taxon>
        <taxon>Vertebrata</taxon>
        <taxon>Euteleostomi</taxon>
        <taxon>Amphibia</taxon>
        <taxon>Batrachia</taxon>
        <taxon>Anura</taxon>
        <taxon>Neobatrachia</taxon>
        <taxon>Hyloidea</taxon>
        <taxon>Dendrobatidae</taxon>
        <taxon>Dendrobatinae</taxon>
        <taxon>Ranitomeya</taxon>
    </lineage>
</organism>